<comment type="caution">
    <text evidence="1">The sequence shown here is derived from an EMBL/GenBank/DDBJ whole genome shotgun (WGS) entry which is preliminary data.</text>
</comment>
<evidence type="ECO:0000313" key="2">
    <source>
        <dbReference type="Proteomes" id="UP001223586"/>
    </source>
</evidence>
<reference evidence="1 2" key="1">
    <citation type="submission" date="2023-07" db="EMBL/GenBank/DDBJ databases">
        <title>Genomic Encyclopedia of Type Strains, Phase IV (KMG-IV): sequencing the most valuable type-strain genomes for metagenomic binning, comparative biology and taxonomic classification.</title>
        <authorList>
            <person name="Goeker M."/>
        </authorList>
    </citation>
    <scope>NUCLEOTIDE SEQUENCE [LARGE SCALE GENOMIC DNA]</scope>
    <source>
        <strain evidence="1 2">DSM 23837</strain>
    </source>
</reference>
<keyword evidence="2" id="KW-1185">Reference proteome</keyword>
<evidence type="ECO:0000313" key="1">
    <source>
        <dbReference type="EMBL" id="MDQ0175226.1"/>
    </source>
</evidence>
<organism evidence="1 2">
    <name type="scientific">Bacillus chungangensis</name>
    <dbReference type="NCBI Taxonomy" id="587633"/>
    <lineage>
        <taxon>Bacteria</taxon>
        <taxon>Bacillati</taxon>
        <taxon>Bacillota</taxon>
        <taxon>Bacilli</taxon>
        <taxon>Bacillales</taxon>
        <taxon>Bacillaceae</taxon>
        <taxon>Bacillus</taxon>
    </lineage>
</organism>
<sequence>MAETLYPAFDTPIIIAEDAFDQQPLDVVAPVFNMETVQLDINGVGQAVIGDEKDAYRFWVMKCLLTERYQYPAYSSDFGVELANIVRSFHDRGIAESEIKRTITEALMVDARTKAVDSFAFEWKGDNVWITFQVESVYGTEFYEMTKGGEAIGTVNIRPA</sequence>
<evidence type="ECO:0008006" key="3">
    <source>
        <dbReference type="Google" id="ProtNLM"/>
    </source>
</evidence>
<name>A0ABT9WPL0_9BACI</name>
<dbReference type="InterPro" id="IPR020288">
    <property type="entry name" value="Sheath_initiator"/>
</dbReference>
<proteinExistence type="predicted"/>
<protein>
    <recommendedName>
        <fullName evidence="3">DUF2634 domain-containing protein</fullName>
    </recommendedName>
</protein>
<gene>
    <name evidence="1" type="ORF">J2S08_001060</name>
</gene>
<dbReference type="Pfam" id="PF10934">
    <property type="entry name" value="Sheath_initiator"/>
    <property type="match status" value="1"/>
</dbReference>
<dbReference type="RefSeq" id="WP_307227366.1">
    <property type="nucleotide sequence ID" value="NZ_JAUSTT010000005.1"/>
</dbReference>
<accession>A0ABT9WPL0</accession>
<dbReference type="EMBL" id="JAUSTT010000005">
    <property type="protein sequence ID" value="MDQ0175226.1"/>
    <property type="molecule type" value="Genomic_DNA"/>
</dbReference>
<dbReference type="Proteomes" id="UP001223586">
    <property type="component" value="Unassembled WGS sequence"/>
</dbReference>